<reference evidence="7 8" key="1">
    <citation type="submission" date="2014-04" db="EMBL/GenBank/DDBJ databases">
        <title>Draft genome sequence of Pantoea beijingensis strain LMG 27579, an emerging pathogen to Pleurotus eryngii with potential industrial application.</title>
        <authorList>
            <person name="Xu F."/>
            <person name="Liu Y."/>
            <person name="Wang S."/>
            <person name="Yin Y."/>
            <person name="Ma Y."/>
            <person name="Zhao S."/>
            <person name="Rong C."/>
        </authorList>
    </citation>
    <scope>NUCLEOTIDE SEQUENCE [LARGE SCALE GENOMIC DNA]</scope>
    <source>
        <strain evidence="7 8">LMG 27579</strain>
    </source>
</reference>
<dbReference type="RefSeq" id="WP_128174134.1">
    <property type="nucleotide sequence ID" value="NZ_CP071409.1"/>
</dbReference>
<sequence length="176" mass="18936">MLMTTTRKTTAVRHIAKSAVLTIALSALPLLAQADTSKARVTIKGTILANTCEIANGESIDLGAINQLQFRAALYKAKEQKVITLEKCGTEAKNVKVVVRNIGNNSANSSEAAVGVEVVLFNGNKELVMNQESDAITLKKEGKLNTIVLAPALRMDMNTFKSGRFESAIDLDITYP</sequence>
<evidence type="ECO:0000259" key="6">
    <source>
        <dbReference type="Pfam" id="PF00419"/>
    </source>
</evidence>
<gene>
    <name evidence="7" type="ORF">ED28_00140</name>
</gene>
<name>A0A443IHF5_9GAMM</name>
<comment type="subcellular location">
    <subcellularLocation>
        <location evidence="1">Fimbrium</location>
    </subcellularLocation>
</comment>
<comment type="similarity">
    <text evidence="2">Belongs to the fimbrial protein family.</text>
</comment>
<dbReference type="SUPFAM" id="SSF49401">
    <property type="entry name" value="Bacterial adhesins"/>
    <property type="match status" value="1"/>
</dbReference>
<evidence type="ECO:0000256" key="5">
    <source>
        <dbReference type="SAM" id="SignalP"/>
    </source>
</evidence>
<evidence type="ECO:0000256" key="1">
    <source>
        <dbReference type="ARBA" id="ARBA00004561"/>
    </source>
</evidence>
<proteinExistence type="inferred from homology"/>
<evidence type="ECO:0000313" key="7">
    <source>
        <dbReference type="EMBL" id="RWR03431.1"/>
    </source>
</evidence>
<dbReference type="GO" id="GO:0009289">
    <property type="term" value="C:pilus"/>
    <property type="evidence" value="ECO:0007669"/>
    <property type="project" value="UniProtKB-SubCell"/>
</dbReference>
<dbReference type="AlphaFoldDB" id="A0A443IHF5"/>
<dbReference type="PANTHER" id="PTHR33420">
    <property type="entry name" value="FIMBRIAL SUBUNIT ELFA-RELATED"/>
    <property type="match status" value="1"/>
</dbReference>
<dbReference type="EMBL" id="JMEE01000001">
    <property type="protein sequence ID" value="RWR03431.1"/>
    <property type="molecule type" value="Genomic_DNA"/>
</dbReference>
<protein>
    <recommendedName>
        <fullName evidence="6">Fimbrial-type adhesion domain-containing protein</fullName>
    </recommendedName>
</protein>
<feature type="signal peptide" evidence="5">
    <location>
        <begin position="1"/>
        <end position="34"/>
    </location>
</feature>
<dbReference type="InterPro" id="IPR000259">
    <property type="entry name" value="Adhesion_dom_fimbrial"/>
</dbReference>
<dbReference type="InterPro" id="IPR008966">
    <property type="entry name" value="Adhesion_dom_sf"/>
</dbReference>
<dbReference type="Gene3D" id="2.60.40.1090">
    <property type="entry name" value="Fimbrial-type adhesion domain"/>
    <property type="match status" value="1"/>
</dbReference>
<dbReference type="Pfam" id="PF00419">
    <property type="entry name" value="Fimbrial"/>
    <property type="match status" value="1"/>
</dbReference>
<evidence type="ECO:0000313" key="8">
    <source>
        <dbReference type="Proteomes" id="UP000288794"/>
    </source>
</evidence>
<organism evidence="7 8">
    <name type="scientific">[Pantoea] beijingensis</name>
    <dbReference type="NCBI Taxonomy" id="1324864"/>
    <lineage>
        <taxon>Bacteria</taxon>
        <taxon>Pseudomonadati</taxon>
        <taxon>Pseudomonadota</taxon>
        <taxon>Gammaproteobacteria</taxon>
        <taxon>Enterobacterales</taxon>
        <taxon>Erwiniaceae</taxon>
        <taxon>Erwinia</taxon>
    </lineage>
</organism>
<dbReference type="PANTHER" id="PTHR33420:SF3">
    <property type="entry name" value="FIMBRIAL SUBUNIT ELFA"/>
    <property type="match status" value="1"/>
</dbReference>
<evidence type="ECO:0000256" key="3">
    <source>
        <dbReference type="ARBA" id="ARBA00022729"/>
    </source>
</evidence>
<dbReference type="GO" id="GO:0043709">
    <property type="term" value="P:cell adhesion involved in single-species biofilm formation"/>
    <property type="evidence" value="ECO:0007669"/>
    <property type="project" value="TreeGrafter"/>
</dbReference>
<comment type="caution">
    <text evidence="7">The sequence shown here is derived from an EMBL/GenBank/DDBJ whole genome shotgun (WGS) entry which is preliminary data.</text>
</comment>
<dbReference type="InterPro" id="IPR036937">
    <property type="entry name" value="Adhesion_dom_fimbrial_sf"/>
</dbReference>
<evidence type="ECO:0000256" key="2">
    <source>
        <dbReference type="ARBA" id="ARBA00006671"/>
    </source>
</evidence>
<dbReference type="Proteomes" id="UP000288794">
    <property type="component" value="Unassembled WGS sequence"/>
</dbReference>
<feature type="chain" id="PRO_5019461251" description="Fimbrial-type adhesion domain-containing protein" evidence="5">
    <location>
        <begin position="35"/>
        <end position="176"/>
    </location>
</feature>
<keyword evidence="3 5" id="KW-0732">Signal</keyword>
<keyword evidence="8" id="KW-1185">Reference proteome</keyword>
<keyword evidence="4" id="KW-0281">Fimbrium</keyword>
<evidence type="ECO:0000256" key="4">
    <source>
        <dbReference type="ARBA" id="ARBA00023263"/>
    </source>
</evidence>
<dbReference type="InterPro" id="IPR050263">
    <property type="entry name" value="Bact_Fimbrial_Adh_Pro"/>
</dbReference>
<accession>A0A443IHF5</accession>
<feature type="domain" description="Fimbrial-type adhesion" evidence="6">
    <location>
        <begin position="42"/>
        <end position="171"/>
    </location>
</feature>